<evidence type="ECO:0000259" key="3">
    <source>
        <dbReference type="Pfam" id="PF16344"/>
    </source>
</evidence>
<dbReference type="Proteomes" id="UP000324611">
    <property type="component" value="Unassembled WGS sequence"/>
</dbReference>
<dbReference type="InterPro" id="IPR012373">
    <property type="entry name" value="Ferrdict_sens_TM"/>
</dbReference>
<keyword evidence="1" id="KW-1133">Transmembrane helix</keyword>
<evidence type="ECO:0000313" key="4">
    <source>
        <dbReference type="EMBL" id="KAA2241281.1"/>
    </source>
</evidence>
<dbReference type="Gene3D" id="2.60.120.1440">
    <property type="match status" value="1"/>
</dbReference>
<keyword evidence="1" id="KW-0472">Membrane</keyword>
<dbReference type="InterPro" id="IPR032508">
    <property type="entry name" value="FecR_C"/>
</dbReference>
<dbReference type="AlphaFoldDB" id="A0A5B2VQ59"/>
<keyword evidence="5" id="KW-1185">Reference proteome</keyword>
<dbReference type="GO" id="GO:0016989">
    <property type="term" value="F:sigma factor antagonist activity"/>
    <property type="evidence" value="ECO:0007669"/>
    <property type="project" value="TreeGrafter"/>
</dbReference>
<dbReference type="PANTHER" id="PTHR30273:SF2">
    <property type="entry name" value="PROTEIN FECR"/>
    <property type="match status" value="1"/>
</dbReference>
<evidence type="ECO:0000256" key="1">
    <source>
        <dbReference type="SAM" id="Phobius"/>
    </source>
</evidence>
<organism evidence="4 5">
    <name type="scientific">Chitinophaga agrisoli</name>
    <dbReference type="NCBI Taxonomy" id="2607653"/>
    <lineage>
        <taxon>Bacteria</taxon>
        <taxon>Pseudomonadati</taxon>
        <taxon>Bacteroidota</taxon>
        <taxon>Chitinophagia</taxon>
        <taxon>Chitinophagales</taxon>
        <taxon>Chitinophagaceae</taxon>
        <taxon>Chitinophaga</taxon>
    </lineage>
</organism>
<feature type="domain" description="FecR protein" evidence="2">
    <location>
        <begin position="182"/>
        <end position="276"/>
    </location>
</feature>
<reference evidence="4 5" key="2">
    <citation type="submission" date="2019-09" db="EMBL/GenBank/DDBJ databases">
        <authorList>
            <person name="Jin C."/>
        </authorList>
    </citation>
    <scope>NUCLEOTIDE SEQUENCE [LARGE SCALE GENOMIC DNA]</scope>
    <source>
        <strain evidence="4 5">BN140078</strain>
    </source>
</reference>
<evidence type="ECO:0000313" key="5">
    <source>
        <dbReference type="Proteomes" id="UP000324611"/>
    </source>
</evidence>
<dbReference type="Gene3D" id="3.55.50.30">
    <property type="match status" value="1"/>
</dbReference>
<feature type="domain" description="Protein FecR C-terminal" evidence="3">
    <location>
        <begin position="316"/>
        <end position="384"/>
    </location>
</feature>
<comment type="caution">
    <text evidence="4">The sequence shown here is derived from an EMBL/GenBank/DDBJ whole genome shotgun (WGS) entry which is preliminary data.</text>
</comment>
<dbReference type="InterPro" id="IPR006860">
    <property type="entry name" value="FecR"/>
</dbReference>
<accession>A0A5B2VQ59</accession>
<dbReference type="Pfam" id="PF16344">
    <property type="entry name" value="FecR_C"/>
    <property type="match status" value="1"/>
</dbReference>
<protein>
    <submittedName>
        <fullName evidence="4">DUF4974 domain-containing protein</fullName>
    </submittedName>
</protein>
<dbReference type="Pfam" id="PF04773">
    <property type="entry name" value="FecR"/>
    <property type="match status" value="1"/>
</dbReference>
<dbReference type="EMBL" id="VUOC01000003">
    <property type="protein sequence ID" value="KAA2241281.1"/>
    <property type="molecule type" value="Genomic_DNA"/>
</dbReference>
<dbReference type="PANTHER" id="PTHR30273">
    <property type="entry name" value="PERIPLASMIC SIGNAL SENSOR AND SIGMA FACTOR ACTIVATOR FECR-RELATED"/>
    <property type="match status" value="1"/>
</dbReference>
<sequence length="388" mass="43191">MHLPLEIADLVTKHHTGQLTEPEKAQLNAWITASPANRRLWEQLNDESYIRKQLDTLPDATTTAAAWQRLQTQLPSTRPRIGLRRYAAAAAILVLVGAATLFFLNRPATPPALANNQRVLPAPGMPGTAKARLILGNGSIVELKEDHEQDLTEQDGTQLKSHAAVLSYHNTAAAETPVFNTLQIPRGGEYRVVLPDSSVVWLNASTSLRFPTRFNGDTRNVYLTGEAYFEIAKDKSKPFIVHTDKLAVTVTGTKFNVKAYTDEVYTRTTLVEGGVRLTAGTNNVLLHPGEEGVWEQQHIIVQEAYMEEALAWKNGRFVFRSEPLGSIMRKLSRWYDIDVSFSGAALTELRFTGTIRKYESIQKVLDMLALTQKVQFSIDGKNVAVKKI</sequence>
<evidence type="ECO:0000259" key="2">
    <source>
        <dbReference type="Pfam" id="PF04773"/>
    </source>
</evidence>
<keyword evidence="1" id="KW-0812">Transmembrane</keyword>
<gene>
    <name evidence="4" type="ORF">F0L74_15325</name>
</gene>
<proteinExistence type="predicted"/>
<feature type="transmembrane region" description="Helical" evidence="1">
    <location>
        <begin position="86"/>
        <end position="104"/>
    </location>
</feature>
<reference evidence="4 5" key="1">
    <citation type="submission" date="2019-09" db="EMBL/GenBank/DDBJ databases">
        <title>Chitinophaga ginsengihumi sp. nov., isolated from soil of ginseng rhizosphere.</title>
        <authorList>
            <person name="Lee J."/>
        </authorList>
    </citation>
    <scope>NUCLEOTIDE SEQUENCE [LARGE SCALE GENOMIC DNA]</scope>
    <source>
        <strain evidence="4 5">BN140078</strain>
    </source>
</reference>
<name>A0A5B2VQ59_9BACT</name>
<dbReference type="RefSeq" id="WP_149838796.1">
    <property type="nucleotide sequence ID" value="NZ_VUOC01000003.1"/>
</dbReference>